<feature type="domain" description="Peptidase S1" evidence="10">
    <location>
        <begin position="103"/>
        <end position="350"/>
    </location>
</feature>
<dbReference type="Pfam" id="PF00089">
    <property type="entry name" value="Trypsin"/>
    <property type="match status" value="3"/>
</dbReference>
<dbReference type="Proteomes" id="UP000011014">
    <property type="component" value="Unassembled WGS sequence"/>
</dbReference>
<dbReference type="InterPro" id="IPR050127">
    <property type="entry name" value="Serine_Proteases_S1"/>
</dbReference>
<evidence type="ECO:0000256" key="1">
    <source>
        <dbReference type="ARBA" id="ARBA00004613"/>
    </source>
</evidence>
<keyword evidence="6" id="KW-1015">Disulfide bond</keyword>
<keyword evidence="2" id="KW-0964">Secreted</keyword>
<dbReference type="InterPro" id="IPR033116">
    <property type="entry name" value="TRYPSIN_SER"/>
</dbReference>
<evidence type="ECO:0000256" key="2">
    <source>
        <dbReference type="ARBA" id="ARBA00022525"/>
    </source>
</evidence>
<dbReference type="FunFam" id="2.40.10.10:FF:000002">
    <property type="entry name" value="Transmembrane protease serine"/>
    <property type="match status" value="2"/>
</dbReference>
<evidence type="ECO:0000256" key="4">
    <source>
        <dbReference type="ARBA" id="ARBA00022801"/>
    </source>
</evidence>
<dbReference type="InterPro" id="IPR001254">
    <property type="entry name" value="Trypsin_dom"/>
</dbReference>
<feature type="non-terminal residue" evidence="11">
    <location>
        <position position="1"/>
    </location>
</feature>
<evidence type="ECO:0000256" key="7">
    <source>
        <dbReference type="ARBA" id="ARBA00024195"/>
    </source>
</evidence>
<keyword evidence="3 8" id="KW-0645">Protease</keyword>
<evidence type="ECO:0000259" key="10">
    <source>
        <dbReference type="PROSITE" id="PS50240"/>
    </source>
</evidence>
<dbReference type="GO" id="GO:0004252">
    <property type="term" value="F:serine-type endopeptidase activity"/>
    <property type="evidence" value="ECO:0007669"/>
    <property type="project" value="InterPro"/>
</dbReference>
<keyword evidence="5 8" id="KW-0720">Serine protease</keyword>
<feature type="compositionally biased region" description="Low complexity" evidence="9">
    <location>
        <begin position="356"/>
        <end position="369"/>
    </location>
</feature>
<dbReference type="PANTHER" id="PTHR24264:SF65">
    <property type="entry name" value="SRCR DOMAIN-CONTAINING PROTEIN"/>
    <property type="match status" value="1"/>
</dbReference>
<evidence type="ECO:0000256" key="8">
    <source>
        <dbReference type="RuleBase" id="RU363034"/>
    </source>
</evidence>
<dbReference type="GO" id="GO:0005615">
    <property type="term" value="C:extracellular space"/>
    <property type="evidence" value="ECO:0007669"/>
    <property type="project" value="TreeGrafter"/>
</dbReference>
<organism evidence="11">
    <name type="scientific">Oikopleura dioica</name>
    <name type="common">Tunicate</name>
    <dbReference type="NCBI Taxonomy" id="34765"/>
    <lineage>
        <taxon>Eukaryota</taxon>
        <taxon>Metazoa</taxon>
        <taxon>Chordata</taxon>
        <taxon>Tunicata</taxon>
        <taxon>Appendicularia</taxon>
        <taxon>Copelata</taxon>
        <taxon>Oikopleuridae</taxon>
        <taxon>Oikopleura</taxon>
    </lineage>
</organism>
<keyword evidence="4 8" id="KW-0378">Hydrolase</keyword>
<proteinExistence type="inferred from homology"/>
<feature type="domain" description="Peptidase S1" evidence="10">
    <location>
        <begin position="425"/>
        <end position="673"/>
    </location>
</feature>
<dbReference type="InterPro" id="IPR001314">
    <property type="entry name" value="Peptidase_S1A"/>
</dbReference>
<dbReference type="InterPro" id="IPR018114">
    <property type="entry name" value="TRYPSIN_HIS"/>
</dbReference>
<dbReference type="PROSITE" id="PS00134">
    <property type="entry name" value="TRYPSIN_HIS"/>
    <property type="match status" value="2"/>
</dbReference>
<comment type="similarity">
    <text evidence="7">Belongs to the peptidase S1 family. CLIP subfamily.</text>
</comment>
<sequence>GGQDACQGDSGGPLVCLENGVATLVGVTSWGHGCAFQGYPGIWASTVDNFEWIDGIISGTITLPPTTTTTRNTGPPPDGWNTYNATVFDYSNTVYLPWDDNKIVGGQEVEEGQWPFIVGLGGDSNGNTHWCGGTIISKNDYGDDWILTAAHCCDGTGMTMNNIRIGDWQQSTLQANEFSTSGIQYVHPNYDDWFLSNDICLIRVPNLSAVNADAFEKTCLPSERPAHGSKCYIAGWGTLHQDDWDGPDILHDVGIWVMDNEYCENTGNANELDQSMICAGSPDMNGNGWPDGGIDACYGDSGGPLVCLDDNNEPIVVGLTSWGFGCAQENFPGVWASIADNLDWIYGTMDGTYTTTTGSSTSTVSTTTTTGGGGGPVNPPDGWEEAPETMGTVSKCPAPGTPYSPAARSAHKFSPWDDSRRNSRIVGGQEVLEGEWPFQVGLFKDSWGGFFCGGSVITKNEIGFDYILSAAHCCEAVTGTIDIHVGDWKHGNHQTSGGEFVVTGTKLSHPNYNDVNLANDLCIIEVPNLLAAAPSADSFQAACLAESRPEHGRRVYTAGWGAIAEGAWGSETLKDAGLWYMSNEYCEGTSNGAYGIQQNMICAGVPDFDGDGITDGGQDACQGDSGGPLVVLENGVPLLIGATSWGIGCARPNYPGVWASVPDNMEWILENISTNKI</sequence>
<dbReference type="GO" id="GO:0006508">
    <property type="term" value="P:proteolysis"/>
    <property type="evidence" value="ECO:0007669"/>
    <property type="project" value="UniProtKB-KW"/>
</dbReference>
<protein>
    <recommendedName>
        <fullName evidence="10">Peptidase S1 domain-containing protein</fullName>
    </recommendedName>
</protein>
<dbReference type="InterPro" id="IPR009003">
    <property type="entry name" value="Peptidase_S1_PA"/>
</dbReference>
<comment type="subcellular location">
    <subcellularLocation>
        <location evidence="1">Secreted</location>
    </subcellularLocation>
</comment>
<dbReference type="PANTHER" id="PTHR24264">
    <property type="entry name" value="TRYPSIN-RELATED"/>
    <property type="match status" value="1"/>
</dbReference>
<dbReference type="PRINTS" id="PR00722">
    <property type="entry name" value="CHYMOTRYPSIN"/>
</dbReference>
<dbReference type="PROSITE" id="PS00135">
    <property type="entry name" value="TRYPSIN_SER"/>
    <property type="match status" value="2"/>
</dbReference>
<evidence type="ECO:0000256" key="9">
    <source>
        <dbReference type="SAM" id="MobiDB-lite"/>
    </source>
</evidence>
<evidence type="ECO:0000256" key="5">
    <source>
        <dbReference type="ARBA" id="ARBA00022825"/>
    </source>
</evidence>
<evidence type="ECO:0000256" key="3">
    <source>
        <dbReference type="ARBA" id="ARBA00022670"/>
    </source>
</evidence>
<gene>
    <name evidence="11" type="ORF">GSOID_T00023024001</name>
</gene>
<feature type="domain" description="Peptidase S1" evidence="10">
    <location>
        <begin position="1"/>
        <end position="58"/>
    </location>
</feature>
<dbReference type="Gene3D" id="2.40.10.10">
    <property type="entry name" value="Trypsin-like serine proteases"/>
    <property type="match status" value="3"/>
</dbReference>
<dbReference type="AlphaFoldDB" id="E4YZV1"/>
<dbReference type="SUPFAM" id="SSF50494">
    <property type="entry name" value="Trypsin-like serine proteases"/>
    <property type="match status" value="3"/>
</dbReference>
<dbReference type="EMBL" id="FN656205">
    <property type="protein sequence ID" value="CBY40979.1"/>
    <property type="molecule type" value="Genomic_DNA"/>
</dbReference>
<dbReference type="PROSITE" id="PS50240">
    <property type="entry name" value="TRYPSIN_DOM"/>
    <property type="match status" value="3"/>
</dbReference>
<accession>E4YZV1</accession>
<dbReference type="SMART" id="SM00020">
    <property type="entry name" value="Tryp_SPc"/>
    <property type="match status" value="2"/>
</dbReference>
<evidence type="ECO:0000313" key="11">
    <source>
        <dbReference type="EMBL" id="CBY40979.1"/>
    </source>
</evidence>
<feature type="region of interest" description="Disordered" evidence="9">
    <location>
        <begin position="356"/>
        <end position="377"/>
    </location>
</feature>
<reference evidence="11" key="1">
    <citation type="journal article" date="2010" name="Science">
        <title>Plasticity of animal genome architecture unmasked by rapid evolution of a pelagic tunicate.</title>
        <authorList>
            <person name="Denoeud F."/>
            <person name="Henriet S."/>
            <person name="Mungpakdee S."/>
            <person name="Aury J.M."/>
            <person name="Da Silva C."/>
            <person name="Brinkmann H."/>
            <person name="Mikhaleva J."/>
            <person name="Olsen L.C."/>
            <person name="Jubin C."/>
            <person name="Canestro C."/>
            <person name="Bouquet J.M."/>
            <person name="Danks G."/>
            <person name="Poulain J."/>
            <person name="Campsteijn C."/>
            <person name="Adamski M."/>
            <person name="Cross I."/>
            <person name="Yadetie F."/>
            <person name="Muffato M."/>
            <person name="Louis A."/>
            <person name="Butcher S."/>
            <person name="Tsagkogeorga G."/>
            <person name="Konrad A."/>
            <person name="Singh S."/>
            <person name="Jensen M.F."/>
            <person name="Cong E.H."/>
            <person name="Eikeseth-Otteraa H."/>
            <person name="Noel B."/>
            <person name="Anthouard V."/>
            <person name="Porcel B.M."/>
            <person name="Kachouri-Lafond R."/>
            <person name="Nishino A."/>
            <person name="Ugolini M."/>
            <person name="Chourrout P."/>
            <person name="Nishida H."/>
            <person name="Aasland R."/>
            <person name="Huzurbazar S."/>
            <person name="Westhof E."/>
            <person name="Delsuc F."/>
            <person name="Lehrach H."/>
            <person name="Reinhardt R."/>
            <person name="Weissenbach J."/>
            <person name="Roy S.W."/>
            <person name="Artiguenave F."/>
            <person name="Postlethwait J.H."/>
            <person name="Manak J.R."/>
            <person name="Thompson E.M."/>
            <person name="Jaillon O."/>
            <person name="Du Pasquier L."/>
            <person name="Boudinot P."/>
            <person name="Liberles D.A."/>
            <person name="Volff J.N."/>
            <person name="Philippe H."/>
            <person name="Lenhard B."/>
            <person name="Roest Crollius H."/>
            <person name="Wincker P."/>
            <person name="Chourrout D."/>
        </authorList>
    </citation>
    <scope>NUCLEOTIDE SEQUENCE [LARGE SCALE GENOMIC DNA]</scope>
</reference>
<dbReference type="CDD" id="cd00190">
    <property type="entry name" value="Tryp_SPc"/>
    <property type="match status" value="2"/>
</dbReference>
<dbReference type="InterPro" id="IPR043504">
    <property type="entry name" value="Peptidase_S1_PA_chymotrypsin"/>
</dbReference>
<evidence type="ECO:0000256" key="6">
    <source>
        <dbReference type="ARBA" id="ARBA00023157"/>
    </source>
</evidence>
<name>E4YZV1_OIKDI</name>